<proteinExistence type="predicted"/>
<organism evidence="1 2">
    <name type="scientific">Prevotella vespertina</name>
    <dbReference type="NCBI Taxonomy" id="2608404"/>
    <lineage>
        <taxon>Bacteria</taxon>
        <taxon>Pseudomonadati</taxon>
        <taxon>Bacteroidota</taxon>
        <taxon>Bacteroidia</taxon>
        <taxon>Bacteroidales</taxon>
        <taxon>Prevotellaceae</taxon>
        <taxon>Prevotella</taxon>
    </lineage>
</organism>
<dbReference type="EMBL" id="VVIQ01000001">
    <property type="protein sequence ID" value="MUL26985.1"/>
    <property type="molecule type" value="Genomic_DNA"/>
</dbReference>
<sequence>MFSCPRDATSNRTNNLSTRQLVYLSTLPNNLSTRQLVYLSTRSNPNFEL</sequence>
<gene>
    <name evidence="1" type="ORF">F0475_01290</name>
</gene>
<accession>A0A7C9HCY4</accession>
<keyword evidence="1" id="KW-0804">Transcription</keyword>
<evidence type="ECO:0000313" key="1">
    <source>
        <dbReference type="EMBL" id="MUL26985.1"/>
    </source>
</evidence>
<dbReference type="AlphaFoldDB" id="A0A7C9HCY4"/>
<name>A0A7C9HCY4_9BACT</name>
<dbReference type="Proteomes" id="UP000482295">
    <property type="component" value="Unassembled WGS sequence"/>
</dbReference>
<protein>
    <submittedName>
        <fullName evidence="1">DNA-directed RNA polymerase II</fullName>
    </submittedName>
</protein>
<keyword evidence="1" id="KW-0240">DNA-directed RNA polymerase</keyword>
<dbReference type="GO" id="GO:0000428">
    <property type="term" value="C:DNA-directed RNA polymerase complex"/>
    <property type="evidence" value="ECO:0007669"/>
    <property type="project" value="UniProtKB-KW"/>
</dbReference>
<reference evidence="1 2" key="1">
    <citation type="submission" date="2019-09" db="EMBL/GenBank/DDBJ databases">
        <title>Prevotella A2879 sp. nov., isolated from an abscess of a patient.</title>
        <authorList>
            <person name="Buhl M."/>
            <person name="Oberhettinger P."/>
        </authorList>
    </citation>
    <scope>NUCLEOTIDE SEQUENCE [LARGE SCALE GENOMIC DNA]</scope>
    <source>
        <strain evidence="1 2">A2879</strain>
    </source>
</reference>
<keyword evidence="2" id="KW-1185">Reference proteome</keyword>
<comment type="caution">
    <text evidence="1">The sequence shown here is derived from an EMBL/GenBank/DDBJ whole genome shotgun (WGS) entry which is preliminary data.</text>
</comment>
<evidence type="ECO:0000313" key="2">
    <source>
        <dbReference type="Proteomes" id="UP000482295"/>
    </source>
</evidence>